<evidence type="ECO:0000256" key="1">
    <source>
        <dbReference type="SAM" id="MobiDB-lite"/>
    </source>
</evidence>
<feature type="compositionally biased region" description="Basic and acidic residues" evidence="1">
    <location>
        <begin position="29"/>
        <end position="46"/>
    </location>
</feature>
<dbReference type="AlphaFoldDB" id="A0A7N1A1U4"/>
<name>A0A7N1A1U4_KALFE</name>
<evidence type="ECO:0000313" key="2">
    <source>
        <dbReference type="EnsemblPlants" id="Kaladp0076s0092.1.v1.1"/>
    </source>
</evidence>
<organism evidence="2 3">
    <name type="scientific">Kalanchoe fedtschenkoi</name>
    <name type="common">Lavender scallops</name>
    <name type="synonym">South American air plant</name>
    <dbReference type="NCBI Taxonomy" id="63787"/>
    <lineage>
        <taxon>Eukaryota</taxon>
        <taxon>Viridiplantae</taxon>
        <taxon>Streptophyta</taxon>
        <taxon>Embryophyta</taxon>
        <taxon>Tracheophyta</taxon>
        <taxon>Spermatophyta</taxon>
        <taxon>Magnoliopsida</taxon>
        <taxon>eudicotyledons</taxon>
        <taxon>Gunneridae</taxon>
        <taxon>Pentapetalae</taxon>
        <taxon>Saxifragales</taxon>
        <taxon>Crassulaceae</taxon>
        <taxon>Kalanchoe</taxon>
    </lineage>
</organism>
<evidence type="ECO:0000313" key="3">
    <source>
        <dbReference type="Proteomes" id="UP000594263"/>
    </source>
</evidence>
<dbReference type="EnsemblPlants" id="Kaladp0076s0092.1.v1.1">
    <property type="protein sequence ID" value="Kaladp0076s0092.1.v1.1"/>
    <property type="gene ID" value="Kaladp0076s0092.v1.1"/>
</dbReference>
<reference evidence="2" key="1">
    <citation type="submission" date="2021-01" db="UniProtKB">
        <authorList>
            <consortium name="EnsemblPlants"/>
        </authorList>
    </citation>
    <scope>IDENTIFICATION</scope>
</reference>
<feature type="region of interest" description="Disordered" evidence="1">
    <location>
        <begin position="29"/>
        <end position="48"/>
    </location>
</feature>
<dbReference type="OMA" id="FMARCIV"/>
<accession>A0A7N1A1U4</accession>
<dbReference type="Proteomes" id="UP000594263">
    <property type="component" value="Unplaced"/>
</dbReference>
<dbReference type="PANTHER" id="PTHR33874">
    <property type="entry name" value="RING FINGER PROTEIN"/>
    <property type="match status" value="1"/>
</dbReference>
<dbReference type="PANTHER" id="PTHR33874:SF4">
    <property type="entry name" value="EXPRESSED PROTEIN"/>
    <property type="match status" value="1"/>
</dbReference>
<protein>
    <submittedName>
        <fullName evidence="2">Uncharacterized protein</fullName>
    </submittedName>
</protein>
<keyword evidence="3" id="KW-1185">Reference proteome</keyword>
<proteinExistence type="predicted"/>
<sequence length="275" mass="30920">MVGRGLEAIEVAMTVMEVAEVAWSAIEHRQTHDNHTETAAAEHRAESTTSVDWELEALRSENQRLKALLQENLKLLQDLSQSLQPPQAKDCPPHLHAHLVETVGSENFLSKLKSLHEEHAGTALSFPFKEATGTDLESAEILINVDQHTPSWWVWVTDDMVPSTIEERSEIDNESYVIISEEHVVDGVANFMARCILSNPRAQYISPKELQNAMSEALGTMNKFDKMFHIWNAGKMFYTLATWGITIAGIYNSRHVLKFAAKGIHYTGKTVMKIL</sequence>
<dbReference type="Gramene" id="Kaladp0076s0092.1.v1.1">
    <property type="protein sequence ID" value="Kaladp0076s0092.1.v1.1"/>
    <property type="gene ID" value="Kaladp0076s0092.v1.1"/>
</dbReference>